<dbReference type="OrthoDB" id="2013972at2759"/>
<proteinExistence type="inferred from homology"/>
<dbReference type="EC" id="2.1.1.-" evidence="8"/>
<dbReference type="PANTHER" id="PTHR10108">
    <property type="entry name" value="SAM-DEPENDENT METHYLTRANSFERASE"/>
    <property type="match status" value="1"/>
</dbReference>
<dbReference type="GO" id="GO:0008168">
    <property type="term" value="F:methyltransferase activity"/>
    <property type="evidence" value="ECO:0007669"/>
    <property type="project" value="UniProtKB-UniRule"/>
</dbReference>
<keyword evidence="5" id="KW-0472">Membrane</keyword>
<dbReference type="AlphaFoldDB" id="A0A8T2AP54"/>
<feature type="domain" description="Cyclin-like" evidence="9">
    <location>
        <begin position="174"/>
        <end position="256"/>
    </location>
</feature>
<evidence type="ECO:0000256" key="4">
    <source>
        <dbReference type="ARBA" id="ARBA00022989"/>
    </source>
</evidence>
<dbReference type="Pfam" id="PF03141">
    <property type="entry name" value="Methyltransf_29"/>
    <property type="match status" value="2"/>
</dbReference>
<keyword evidence="2 8" id="KW-0808">Transferase</keyword>
<keyword evidence="8" id="KW-0735">Signal-anchor</keyword>
<dbReference type="GO" id="GO:0005802">
    <property type="term" value="C:trans-Golgi network"/>
    <property type="evidence" value="ECO:0007669"/>
    <property type="project" value="TreeGrafter"/>
</dbReference>
<dbReference type="Pfam" id="PF02984">
    <property type="entry name" value="Cyclin_C"/>
    <property type="match status" value="1"/>
</dbReference>
<evidence type="ECO:0000256" key="7">
    <source>
        <dbReference type="RuleBase" id="RU000383"/>
    </source>
</evidence>
<keyword evidence="12" id="KW-1185">Reference proteome</keyword>
<keyword evidence="6 8" id="KW-0325">Glycoprotein</keyword>
<dbReference type="SMART" id="SM01332">
    <property type="entry name" value="Cyclin_C"/>
    <property type="match status" value="1"/>
</dbReference>
<name>A0A8T2AP54_ARASU</name>
<dbReference type="CDD" id="cd02440">
    <property type="entry name" value="AdoMet_MTases"/>
    <property type="match status" value="1"/>
</dbReference>
<dbReference type="EMBL" id="JAEFBJ010000009">
    <property type="protein sequence ID" value="KAG7574724.1"/>
    <property type="molecule type" value="Genomic_DNA"/>
</dbReference>
<keyword evidence="7" id="KW-0195">Cyclin</keyword>
<dbReference type="GO" id="GO:0032259">
    <property type="term" value="P:methylation"/>
    <property type="evidence" value="ECO:0007669"/>
    <property type="project" value="UniProtKB-KW"/>
</dbReference>
<protein>
    <recommendedName>
        <fullName evidence="8">Methyltransferase</fullName>
        <ecNumber evidence="8">2.1.1.-</ecNumber>
    </recommendedName>
</protein>
<feature type="domain" description="Cyclin-like" evidence="9">
    <location>
        <begin position="72"/>
        <end position="161"/>
    </location>
</feature>
<reference evidence="11 12" key="1">
    <citation type="submission" date="2020-12" db="EMBL/GenBank/DDBJ databases">
        <title>Concerted genomic and epigenomic changes stabilize Arabidopsis allopolyploids.</title>
        <authorList>
            <person name="Chen Z."/>
        </authorList>
    </citation>
    <scope>NUCLEOTIDE SEQUENCE [LARGE SCALE GENOMIC DNA]</scope>
    <source>
        <strain evidence="11">As9502</strain>
        <tissue evidence="11">Leaf</tissue>
    </source>
</reference>
<dbReference type="GO" id="GO:0005768">
    <property type="term" value="C:endosome"/>
    <property type="evidence" value="ECO:0007669"/>
    <property type="project" value="TreeGrafter"/>
</dbReference>
<gene>
    <name evidence="11" type="ORF">ISN44_As09g028850</name>
</gene>
<evidence type="ECO:0000256" key="6">
    <source>
        <dbReference type="ARBA" id="ARBA00023180"/>
    </source>
</evidence>
<evidence type="ECO:0000256" key="8">
    <source>
        <dbReference type="RuleBase" id="RU366043"/>
    </source>
</evidence>
<organism evidence="11 12">
    <name type="scientific">Arabidopsis suecica</name>
    <name type="common">Swedish thale-cress</name>
    <name type="synonym">Cardaminopsis suecica</name>
    <dbReference type="NCBI Taxonomy" id="45249"/>
    <lineage>
        <taxon>Eukaryota</taxon>
        <taxon>Viridiplantae</taxon>
        <taxon>Streptophyta</taxon>
        <taxon>Embryophyta</taxon>
        <taxon>Tracheophyta</taxon>
        <taxon>Spermatophyta</taxon>
        <taxon>Magnoliopsida</taxon>
        <taxon>eudicotyledons</taxon>
        <taxon>Gunneridae</taxon>
        <taxon>Pentapetalae</taxon>
        <taxon>rosids</taxon>
        <taxon>malvids</taxon>
        <taxon>Brassicales</taxon>
        <taxon>Brassicaceae</taxon>
        <taxon>Camelineae</taxon>
        <taxon>Arabidopsis</taxon>
    </lineage>
</organism>
<evidence type="ECO:0000259" key="9">
    <source>
        <dbReference type="SMART" id="SM00385"/>
    </source>
</evidence>
<evidence type="ECO:0000256" key="2">
    <source>
        <dbReference type="ARBA" id="ARBA00022679"/>
    </source>
</evidence>
<comment type="similarity">
    <text evidence="8">Belongs to the methyltransferase superfamily.</text>
</comment>
<accession>A0A8T2AP54</accession>
<sequence length="555" mass="63133">MVGVGDALRDLVSKIPPSELQRLRGKGETMALDDEDGFEFRVDENETRTEPSDRYIGIQCDINEEKRSTLIDFIVSLHVELELDPEILYLTVRLIDYSLHLHHLPASDLHNLGLGALLTAWRYLDEDTVDVDYLMSVTNSFSSKNICSKKKILKMEKTSLQELEYGVGDKTQYEYLLKFIEASRSDPEVEDMVHYLSELGMVHLETTRFHPSLWAAATIYTVRCCLDKSPPWTDALESLTKYSENQLMDCSKLLFSKHSEASRGSNLRAVPSISYYSSLPETSENRPPAPLLLPSPSPSSCSSLSSYFPLCPKNFNYLPDPSTARQYSIERHYWRERHCPDLAKEKFRCLVPKPSGYKTPFPWPDSRSYAWFKNVPFKRLAEFKKSQNWVRLDGDPFVFPGGGTSFPGGVKDYVDVILRILPLASGSIRTVLDIGCGVASFGAFLLNYNILTKSIAPRDIHEAQVQFALERGLPAMLGVLSTYKLPYPSRCEAFSTYPRTYDLIHANGVFSLYLDKCDIVDILLEMQRILRPEGAVIIRDRRPFRCSYQSESDNQ</sequence>
<evidence type="ECO:0000313" key="12">
    <source>
        <dbReference type="Proteomes" id="UP000694251"/>
    </source>
</evidence>
<dbReference type="SMART" id="SM00385">
    <property type="entry name" value="CYCLIN"/>
    <property type="match status" value="2"/>
</dbReference>
<dbReference type="Proteomes" id="UP000694251">
    <property type="component" value="Chromosome 9"/>
</dbReference>
<evidence type="ECO:0000259" key="10">
    <source>
        <dbReference type="SMART" id="SM01332"/>
    </source>
</evidence>
<comment type="caution">
    <text evidence="11">The sequence shown here is derived from an EMBL/GenBank/DDBJ whole genome shotgun (WGS) entry which is preliminary data.</text>
</comment>
<evidence type="ECO:0000256" key="5">
    <source>
        <dbReference type="ARBA" id="ARBA00023136"/>
    </source>
</evidence>
<evidence type="ECO:0000313" key="11">
    <source>
        <dbReference type="EMBL" id="KAG7574724.1"/>
    </source>
</evidence>
<dbReference type="PANTHER" id="PTHR10108:SF968">
    <property type="entry name" value="METHYLTRANSFERASE PMT19-RELATED"/>
    <property type="match status" value="1"/>
</dbReference>
<dbReference type="InterPro" id="IPR004159">
    <property type="entry name" value="Put_SAM_MeTrfase"/>
</dbReference>
<dbReference type="Pfam" id="PF00134">
    <property type="entry name" value="Cyclin_N"/>
    <property type="match status" value="1"/>
</dbReference>
<comment type="subcellular location">
    <subcellularLocation>
        <location evidence="8">Membrane</location>
        <topology evidence="8">Single-pass type II membrane protein</topology>
    </subcellularLocation>
</comment>
<dbReference type="GO" id="GO:0016020">
    <property type="term" value="C:membrane"/>
    <property type="evidence" value="ECO:0007669"/>
    <property type="project" value="UniProtKB-SubCell"/>
</dbReference>
<dbReference type="InterPro" id="IPR004367">
    <property type="entry name" value="Cyclin_C-dom"/>
</dbReference>
<dbReference type="InterPro" id="IPR006671">
    <property type="entry name" value="Cyclin_N"/>
</dbReference>
<keyword evidence="3" id="KW-0812">Transmembrane</keyword>
<evidence type="ECO:0000256" key="1">
    <source>
        <dbReference type="ARBA" id="ARBA00022603"/>
    </source>
</evidence>
<keyword evidence="4" id="KW-1133">Transmembrane helix</keyword>
<feature type="domain" description="Cyclin C-terminal" evidence="10">
    <location>
        <begin position="170"/>
        <end position="289"/>
    </location>
</feature>
<keyword evidence="1 8" id="KW-0489">Methyltransferase</keyword>
<dbReference type="InterPro" id="IPR013763">
    <property type="entry name" value="Cyclin-like_dom"/>
</dbReference>
<evidence type="ECO:0000256" key="3">
    <source>
        <dbReference type="ARBA" id="ARBA00022692"/>
    </source>
</evidence>
<comment type="similarity">
    <text evidence="7">Belongs to the cyclin family.</text>
</comment>